<dbReference type="GO" id="GO:0017004">
    <property type="term" value="P:cytochrome complex assembly"/>
    <property type="evidence" value="ECO:0007669"/>
    <property type="project" value="UniProtKB-KW"/>
</dbReference>
<dbReference type="SUPFAM" id="SSF82093">
    <property type="entry name" value="Heme chaperone CcmE"/>
    <property type="match status" value="1"/>
</dbReference>
<keyword evidence="6" id="KW-1185">Reference proteome</keyword>
<dbReference type="RefSeq" id="WP_131446147.1">
    <property type="nucleotide sequence ID" value="NZ_SJZI01000002.1"/>
</dbReference>
<dbReference type="InterPro" id="IPR004329">
    <property type="entry name" value="CcmE"/>
</dbReference>
<dbReference type="InterPro" id="IPR036127">
    <property type="entry name" value="CcmE-like_sf"/>
</dbReference>
<evidence type="ECO:0000256" key="3">
    <source>
        <dbReference type="ARBA" id="ARBA00022748"/>
    </source>
</evidence>
<accession>A0A4R1BNX0</accession>
<dbReference type="GO" id="GO:0005886">
    <property type="term" value="C:plasma membrane"/>
    <property type="evidence" value="ECO:0007669"/>
    <property type="project" value="InterPro"/>
</dbReference>
<proteinExistence type="predicted"/>
<dbReference type="Pfam" id="PF03100">
    <property type="entry name" value="CcmE"/>
    <property type="match status" value="1"/>
</dbReference>
<dbReference type="GO" id="GO:0020037">
    <property type="term" value="F:heme binding"/>
    <property type="evidence" value="ECO:0007669"/>
    <property type="project" value="InterPro"/>
</dbReference>
<dbReference type="AlphaFoldDB" id="A0A4R1BNX0"/>
<dbReference type="Proteomes" id="UP000295334">
    <property type="component" value="Unassembled WGS sequence"/>
</dbReference>
<dbReference type="EMBL" id="SJZI01000002">
    <property type="protein sequence ID" value="TCJ19128.1"/>
    <property type="molecule type" value="Genomic_DNA"/>
</dbReference>
<evidence type="ECO:0000256" key="1">
    <source>
        <dbReference type="ARBA" id="ARBA00004370"/>
    </source>
</evidence>
<evidence type="ECO:0000313" key="6">
    <source>
        <dbReference type="Proteomes" id="UP000295334"/>
    </source>
</evidence>
<protein>
    <recommendedName>
        <fullName evidence="7">Cytochrome c maturation protein CcmE</fullName>
    </recommendedName>
</protein>
<dbReference type="GO" id="GO:0017003">
    <property type="term" value="P:protein-heme linkage"/>
    <property type="evidence" value="ECO:0007669"/>
    <property type="project" value="InterPro"/>
</dbReference>
<comment type="subcellular location">
    <subcellularLocation>
        <location evidence="1">Membrane</location>
    </subcellularLocation>
</comment>
<dbReference type="Gene3D" id="2.40.50.140">
    <property type="entry name" value="Nucleic acid-binding proteins"/>
    <property type="match status" value="1"/>
</dbReference>
<dbReference type="OrthoDB" id="1524250at2"/>
<comment type="caution">
    <text evidence="5">The sequence shown here is derived from an EMBL/GenBank/DDBJ whole genome shotgun (WGS) entry which is preliminary data.</text>
</comment>
<evidence type="ECO:0000256" key="2">
    <source>
        <dbReference type="ARBA" id="ARBA00022617"/>
    </source>
</evidence>
<evidence type="ECO:0000313" key="5">
    <source>
        <dbReference type="EMBL" id="TCJ19128.1"/>
    </source>
</evidence>
<evidence type="ECO:0000256" key="4">
    <source>
        <dbReference type="ARBA" id="ARBA00023136"/>
    </source>
</evidence>
<keyword evidence="2" id="KW-0408">Iron</keyword>
<keyword evidence="2" id="KW-0479">Metal-binding</keyword>
<gene>
    <name evidence="5" type="ORF">EPD60_01565</name>
</gene>
<keyword evidence="4" id="KW-0472">Membrane</keyword>
<dbReference type="InterPro" id="IPR012340">
    <property type="entry name" value="NA-bd_OB-fold"/>
</dbReference>
<name>A0A4R1BNX0_9BACT</name>
<sequence>MKKIHIILLLLVVGGIVGMSFFIKDLTTYETFASAAGKKDQFVVVKVQLDKNAPIEYDMVKDPNKTVFYAVDQSGARTRVVYNNAKPTDMERSEGIDLNGYMRGDHFECTKLQMKCPSKYKDDMKQAEKNLPTAPAATGTPANY</sequence>
<keyword evidence="2" id="KW-0349">Heme</keyword>
<evidence type="ECO:0008006" key="7">
    <source>
        <dbReference type="Google" id="ProtNLM"/>
    </source>
</evidence>
<reference evidence="5 6" key="1">
    <citation type="submission" date="2019-03" db="EMBL/GenBank/DDBJ databases">
        <authorList>
            <person name="Kim M.K.M."/>
        </authorList>
    </citation>
    <scope>NUCLEOTIDE SEQUENCE [LARGE SCALE GENOMIC DNA]</scope>
    <source>
        <strain evidence="5 6">17J68-12</strain>
    </source>
</reference>
<keyword evidence="3" id="KW-0201">Cytochrome c-type biogenesis</keyword>
<organism evidence="5 6">
    <name type="scientific">Flaviaesturariibacter flavus</name>
    <dbReference type="NCBI Taxonomy" id="2502780"/>
    <lineage>
        <taxon>Bacteria</taxon>
        <taxon>Pseudomonadati</taxon>
        <taxon>Bacteroidota</taxon>
        <taxon>Chitinophagia</taxon>
        <taxon>Chitinophagales</taxon>
        <taxon>Chitinophagaceae</taxon>
        <taxon>Flaviaestuariibacter</taxon>
    </lineage>
</organism>